<keyword evidence="5" id="KW-1185">Reference proteome</keyword>
<dbReference type="InterPro" id="IPR011010">
    <property type="entry name" value="DNA_brk_join_enz"/>
</dbReference>
<evidence type="ECO:0000313" key="5">
    <source>
        <dbReference type="Proteomes" id="UP000028059"/>
    </source>
</evidence>
<sequence length="394" mass="46807">MSYIDNKITVDEYLKNIQIKSMREQYASIIHQFDFFCTDEFNKTANQVLDDLATDWEEERNSNKIITVLNKFVQWCLNDHPEITYYHGKYNHIKRKIGKKNPSTVKLYVNKIRQLLDDVWNVEVNINKISRKIKIPKPEEEEPEAFTKEQMRIFLDSISNTKKLQFMILKDTGMRIQELCQIRKKDVEIGGKRVKISIQSRYTKTKRARICYITRETEPSFLRLYKSKEENELLFGTNEDSEVSKGAFQTSFAYYRDKIAKTHSEFGEKYQSSDRHKKTIHSIRSYTSTQCSIAIDETWGHEYIGHKKYLGQYIRNQDQFLEKFIRSENQLMIYDTIEVVDSDERVKKLEEEQAKSKQDMIALTDVMNQLSSIRADNMKKEQEIKELQEILANR</sequence>
<proteinExistence type="predicted"/>
<evidence type="ECO:0000313" key="4">
    <source>
        <dbReference type="EMBL" id="KEQ56385.1"/>
    </source>
</evidence>
<dbReference type="EMBL" id="JOKN01000020">
    <property type="protein sequence ID" value="KEQ56385.1"/>
    <property type="molecule type" value="Genomic_DNA"/>
</dbReference>
<dbReference type="Proteomes" id="UP000028059">
    <property type="component" value="Unassembled WGS sequence"/>
</dbReference>
<gene>
    <name evidence="4" type="ORF">AAA799N04_01152</name>
</gene>
<dbReference type="AlphaFoldDB" id="A0A081RMG2"/>
<dbReference type="GO" id="GO:0003677">
    <property type="term" value="F:DNA binding"/>
    <property type="evidence" value="ECO:0007669"/>
    <property type="project" value="InterPro"/>
</dbReference>
<dbReference type="Pfam" id="PF00589">
    <property type="entry name" value="Phage_integrase"/>
    <property type="match status" value="1"/>
</dbReference>
<keyword evidence="1" id="KW-0233">DNA recombination</keyword>
<accession>A0A081RMG2</accession>
<organism evidence="4 5">
    <name type="scientific">Marine Group I thaumarchaeote SCGC AAA799-N04</name>
    <dbReference type="NCBI Taxonomy" id="1502293"/>
    <lineage>
        <taxon>Archaea</taxon>
        <taxon>Nitrososphaerota</taxon>
        <taxon>Marine Group I</taxon>
    </lineage>
</organism>
<feature type="coiled-coil region" evidence="2">
    <location>
        <begin position="339"/>
        <end position="390"/>
    </location>
</feature>
<dbReference type="InterPro" id="IPR013762">
    <property type="entry name" value="Integrase-like_cat_sf"/>
</dbReference>
<comment type="caution">
    <text evidence="4">The sequence shown here is derived from an EMBL/GenBank/DDBJ whole genome shotgun (WGS) entry which is preliminary data.</text>
</comment>
<dbReference type="SUPFAM" id="SSF56349">
    <property type="entry name" value="DNA breaking-rejoining enzymes"/>
    <property type="match status" value="1"/>
</dbReference>
<reference evidence="4 5" key="1">
    <citation type="submission" date="2014-06" db="EMBL/GenBank/DDBJ databases">
        <authorList>
            <person name="Ngugi D.K."/>
            <person name="Blom J."/>
            <person name="Alam I."/>
            <person name="Rashid M."/>
            <person name="Ba Alawi W."/>
            <person name="Zhang G."/>
            <person name="Hikmawan T."/>
            <person name="Guan Y."/>
            <person name="Antunes A."/>
            <person name="Siam R."/>
            <person name="ElDorry H."/>
            <person name="Bajic V."/>
            <person name="Stingl U."/>
        </authorList>
    </citation>
    <scope>NUCLEOTIDE SEQUENCE [LARGE SCALE GENOMIC DNA]</scope>
    <source>
        <strain evidence="4">SCGC AAA799-N04</strain>
    </source>
</reference>
<dbReference type="GO" id="GO:0006310">
    <property type="term" value="P:DNA recombination"/>
    <property type="evidence" value="ECO:0007669"/>
    <property type="project" value="UniProtKB-KW"/>
</dbReference>
<name>A0A081RMG2_9ARCH</name>
<dbReference type="Gene3D" id="1.10.443.10">
    <property type="entry name" value="Intergrase catalytic core"/>
    <property type="match status" value="1"/>
</dbReference>
<dbReference type="InterPro" id="IPR002104">
    <property type="entry name" value="Integrase_catalytic"/>
</dbReference>
<protein>
    <submittedName>
        <fullName evidence="4">Putative tyrosine recombinase XerC protein</fullName>
    </submittedName>
</protein>
<evidence type="ECO:0000259" key="3">
    <source>
        <dbReference type="Pfam" id="PF00589"/>
    </source>
</evidence>
<keyword evidence="2" id="KW-0175">Coiled coil</keyword>
<evidence type="ECO:0000256" key="1">
    <source>
        <dbReference type="ARBA" id="ARBA00023172"/>
    </source>
</evidence>
<dbReference type="GO" id="GO:0015074">
    <property type="term" value="P:DNA integration"/>
    <property type="evidence" value="ECO:0007669"/>
    <property type="project" value="InterPro"/>
</dbReference>
<evidence type="ECO:0000256" key="2">
    <source>
        <dbReference type="SAM" id="Coils"/>
    </source>
</evidence>
<feature type="domain" description="Tyr recombinase" evidence="3">
    <location>
        <begin position="147"/>
        <end position="290"/>
    </location>
</feature>